<dbReference type="GO" id="GO:0005829">
    <property type="term" value="C:cytosol"/>
    <property type="evidence" value="ECO:0007669"/>
    <property type="project" value="TreeGrafter"/>
</dbReference>
<dbReference type="GO" id="GO:0031593">
    <property type="term" value="F:polyubiquitin modification-dependent protein binding"/>
    <property type="evidence" value="ECO:0007669"/>
    <property type="project" value="TreeGrafter"/>
</dbReference>
<evidence type="ECO:0000259" key="4">
    <source>
        <dbReference type="PROSITE" id="PS50045"/>
    </source>
</evidence>
<dbReference type="InterPro" id="IPR027040">
    <property type="entry name" value="PSMD4"/>
</dbReference>
<dbReference type="PROSITE" id="PS50045">
    <property type="entry name" value="SIGMA54_INTERACT_4"/>
    <property type="match status" value="1"/>
</dbReference>
<evidence type="ECO:0000313" key="6">
    <source>
        <dbReference type="Proteomes" id="UP001230268"/>
    </source>
</evidence>
<evidence type="ECO:0000313" key="5">
    <source>
        <dbReference type="EMBL" id="KAK1442648.1"/>
    </source>
</evidence>
<dbReference type="Proteomes" id="UP001230268">
    <property type="component" value="Unassembled WGS sequence"/>
</dbReference>
<proteinExistence type="inferred from homology"/>
<keyword evidence="6" id="KW-1185">Reference proteome</keyword>
<dbReference type="PANTHER" id="PTHR10223:SF0">
    <property type="entry name" value="26S PROTEASOME NON-ATPASE REGULATORY SUBUNIT 4"/>
    <property type="match status" value="1"/>
</dbReference>
<gene>
    <name evidence="5" type="ORF">BgAZ_301660</name>
</gene>
<dbReference type="GO" id="GO:0005634">
    <property type="term" value="C:nucleus"/>
    <property type="evidence" value="ECO:0007669"/>
    <property type="project" value="TreeGrafter"/>
</dbReference>
<accession>A0AAD8LJM1</accession>
<dbReference type="Pfam" id="PF13519">
    <property type="entry name" value="VWA_2"/>
    <property type="match status" value="1"/>
</dbReference>
<comment type="caution">
    <text evidence="5">The sequence shown here is derived from an EMBL/GenBank/DDBJ whole genome shotgun (WGS) entry which is preliminary data.</text>
</comment>
<dbReference type="PROSITE" id="PS50330">
    <property type="entry name" value="UIM"/>
    <property type="match status" value="1"/>
</dbReference>
<dbReference type="GO" id="GO:0043161">
    <property type="term" value="P:proteasome-mediated ubiquitin-dependent protein catabolic process"/>
    <property type="evidence" value="ECO:0007669"/>
    <property type="project" value="TreeGrafter"/>
</dbReference>
<dbReference type="GO" id="GO:0008540">
    <property type="term" value="C:proteasome regulatory particle, base subcomplex"/>
    <property type="evidence" value="ECO:0007669"/>
    <property type="project" value="TreeGrafter"/>
</dbReference>
<reference evidence="5" key="1">
    <citation type="submission" date="2023-08" db="EMBL/GenBank/DDBJ databases">
        <title>Draft sequence of the Babesia gibsoni genome.</title>
        <authorList>
            <person name="Yamagishi J.Y."/>
            <person name="Xuan X.X."/>
        </authorList>
    </citation>
    <scope>NUCLEOTIDE SEQUENCE</scope>
    <source>
        <strain evidence="5">Azabu</strain>
    </source>
</reference>
<dbReference type="InterPro" id="IPR036465">
    <property type="entry name" value="vWFA_dom_sf"/>
</dbReference>
<dbReference type="InterPro" id="IPR002078">
    <property type="entry name" value="Sigma_54_int"/>
</dbReference>
<dbReference type="GO" id="GO:0006355">
    <property type="term" value="P:regulation of DNA-templated transcription"/>
    <property type="evidence" value="ECO:0007669"/>
    <property type="project" value="InterPro"/>
</dbReference>
<protein>
    <submittedName>
        <fullName evidence="5">26S proteasome non-ATPase regulatory subunit 4 like protein</fullName>
    </submittedName>
</protein>
<dbReference type="EMBL" id="JAVEPI010000003">
    <property type="protein sequence ID" value="KAK1442648.1"/>
    <property type="molecule type" value="Genomic_DNA"/>
</dbReference>
<evidence type="ECO:0000256" key="1">
    <source>
        <dbReference type="ARBA" id="ARBA00005574"/>
    </source>
</evidence>
<dbReference type="InterPro" id="IPR002035">
    <property type="entry name" value="VWF_A"/>
</dbReference>
<feature type="coiled-coil region" evidence="3">
    <location>
        <begin position="219"/>
        <end position="246"/>
    </location>
</feature>
<dbReference type="SUPFAM" id="SSF53300">
    <property type="entry name" value="vWA-like"/>
    <property type="match status" value="1"/>
</dbReference>
<dbReference type="PANTHER" id="PTHR10223">
    <property type="entry name" value="26S PROTEASOME NON-ATPASE REGULATORY SUBUNIT 4"/>
    <property type="match status" value="1"/>
</dbReference>
<comment type="similarity">
    <text evidence="1">Belongs to the proteasome subunit S5A family.</text>
</comment>
<keyword evidence="2 5" id="KW-0647">Proteasome</keyword>
<dbReference type="AlphaFoldDB" id="A0AAD8LJM1"/>
<dbReference type="InterPro" id="IPR003903">
    <property type="entry name" value="UIM_dom"/>
</dbReference>
<evidence type="ECO:0000256" key="3">
    <source>
        <dbReference type="SAM" id="Coils"/>
    </source>
</evidence>
<keyword evidence="3" id="KW-0175">Coiled coil</keyword>
<feature type="domain" description="Sigma-54 factor interaction" evidence="4">
    <location>
        <begin position="156"/>
        <end position="324"/>
    </location>
</feature>
<name>A0AAD8LJM1_BABGI</name>
<organism evidence="5 6">
    <name type="scientific">Babesia gibsoni</name>
    <dbReference type="NCBI Taxonomy" id="33632"/>
    <lineage>
        <taxon>Eukaryota</taxon>
        <taxon>Sar</taxon>
        <taxon>Alveolata</taxon>
        <taxon>Apicomplexa</taxon>
        <taxon>Aconoidasida</taxon>
        <taxon>Piroplasmida</taxon>
        <taxon>Babesiidae</taxon>
        <taxon>Babesia</taxon>
    </lineage>
</organism>
<dbReference type="FunFam" id="3.40.50.410:FF:000005">
    <property type="entry name" value="26S proteasome non-ATPase regulatory subunit 4"/>
    <property type="match status" value="1"/>
</dbReference>
<dbReference type="Gene3D" id="1.10.287.3990">
    <property type="match status" value="1"/>
</dbReference>
<dbReference type="Gene3D" id="3.40.50.410">
    <property type="entry name" value="von Willebrand factor, type A domain"/>
    <property type="match status" value="1"/>
</dbReference>
<dbReference type="GO" id="GO:0005524">
    <property type="term" value="F:ATP binding"/>
    <property type="evidence" value="ECO:0007669"/>
    <property type="project" value="InterPro"/>
</dbReference>
<evidence type="ECO:0000256" key="2">
    <source>
        <dbReference type="ARBA" id="ARBA00022942"/>
    </source>
</evidence>
<sequence length="324" mass="35740">MGIEATLICVDNSEYSRNADFSPSRLAAQVEAIGLIAGAKLSEHFENSVGIIRFAGKGSRLITAPSNDLGHFLAGLHGVQPYGESEVIKGIHTAQLALKHRLNKSQRQRIICFIASPLKEDISHYVSLGKLLKKNNVSLDIVNISNDEETEQKLLALHDSTNNNDTSHYLNCTPGGDMLLSDMLLNSALMQRADGGGSAGMSSNLGEFGVDPDMDPQLYMALRMSLEEEEERLRRTKEAQAAEEVQMDPNVEPMTMTDVENELKDHPALEIIPLPRIVEMLMTSEGNAELLESLIYSLPEVDIEDPRIKELLEKLKGLLPRLPQ</sequence>